<protein>
    <submittedName>
        <fullName evidence="8">Nitrate transporter 1.7</fullName>
    </submittedName>
</protein>
<dbReference type="Pfam" id="PF00854">
    <property type="entry name" value="PTR2"/>
    <property type="match status" value="1"/>
</dbReference>
<feature type="transmembrane region" description="Helical" evidence="7">
    <location>
        <begin position="457"/>
        <end position="477"/>
    </location>
</feature>
<evidence type="ECO:0000256" key="6">
    <source>
        <dbReference type="SAM" id="MobiDB-lite"/>
    </source>
</evidence>
<feature type="transmembrane region" description="Helical" evidence="7">
    <location>
        <begin position="424"/>
        <end position="445"/>
    </location>
</feature>
<feature type="region of interest" description="Disordered" evidence="6">
    <location>
        <begin position="1"/>
        <end position="38"/>
    </location>
</feature>
<sequence>MKRSLADLLSYLIRRPSPPPSLSPPPEEMAEKPKGKKHSGWKCMPYIIGNETFEKLAGAGLLANFTVYLVSEFHMEQVEAANVVNIFFGTTNFAPLVGAFLSDAYAGRFNTLAFSSIISFLGMLTLTLSAAVPQLRPPRCSSPAANSVPCSTASGLHLGILYLSMALLVVGAGGIRPCSLPFGVDQFDRTSEKGQEGLKRFFNWYYFTSTLALFIAMTVMVYVQDSISWSIGFGIPTSLMLLALILFFLGTPLYVHVPPNGSVFSGIAQVFVAAFHNRRLPLPSSTAALYNPISHDDRYVTPLPLTHSFPFLTKAAILSPSIGSPPSSWRLCTLQQVEEVKCLIRIIPIWASGIICFIALGQQWTFAVLQSMKMNRHLGPHFKIPPGSVGTISMLGLTFFIPVYDMVIVPVARRITKLEGGITLLQRQGVGLFISILSMVAAAMVEKKRREKSLEGVAISVLWLVPPLLVMGVAEAFNGVGQIEFYNRQFPEHMQTLAGSLFFCSLAGASYLSSLLISVVRKATYGGGKRSWLEDDIDKGRLDYFYYLIAGMGVVNLIYFVICASFYRYKGVEEVKVVKEGGGEGDIEVCKVVKSGEL</sequence>
<evidence type="ECO:0000313" key="8">
    <source>
        <dbReference type="EMBL" id="PKU77426.1"/>
    </source>
</evidence>
<feature type="transmembrane region" description="Helical" evidence="7">
    <location>
        <begin position="83"/>
        <end position="101"/>
    </location>
</feature>
<proteinExistence type="inferred from homology"/>
<feature type="transmembrane region" description="Helical" evidence="7">
    <location>
        <begin position="347"/>
        <end position="369"/>
    </location>
</feature>
<feature type="transmembrane region" description="Helical" evidence="7">
    <location>
        <begin position="204"/>
        <end position="223"/>
    </location>
</feature>
<feature type="transmembrane region" description="Helical" evidence="7">
    <location>
        <begin position="113"/>
        <end position="132"/>
    </location>
</feature>
<keyword evidence="3 7" id="KW-0812">Transmembrane</keyword>
<evidence type="ECO:0000256" key="3">
    <source>
        <dbReference type="ARBA" id="ARBA00022692"/>
    </source>
</evidence>
<evidence type="ECO:0000256" key="5">
    <source>
        <dbReference type="ARBA" id="ARBA00023136"/>
    </source>
</evidence>
<dbReference type="Gene3D" id="1.20.1250.20">
    <property type="entry name" value="MFS general substrate transporter like domains"/>
    <property type="match status" value="1"/>
</dbReference>
<feature type="transmembrane region" description="Helical" evidence="7">
    <location>
        <begin position="153"/>
        <end position="175"/>
    </location>
</feature>
<dbReference type="InterPro" id="IPR000109">
    <property type="entry name" value="POT_fam"/>
</dbReference>
<feature type="transmembrane region" description="Helical" evidence="7">
    <location>
        <begin position="497"/>
        <end position="520"/>
    </location>
</feature>
<reference evidence="8 9" key="1">
    <citation type="journal article" date="2016" name="Sci. Rep.">
        <title>The Dendrobium catenatum Lindl. genome sequence provides insights into polysaccharide synthase, floral development and adaptive evolution.</title>
        <authorList>
            <person name="Zhang G.Q."/>
            <person name="Xu Q."/>
            <person name="Bian C."/>
            <person name="Tsai W.C."/>
            <person name="Yeh C.M."/>
            <person name="Liu K.W."/>
            <person name="Yoshida K."/>
            <person name="Zhang L.S."/>
            <person name="Chang S.B."/>
            <person name="Chen F."/>
            <person name="Shi Y."/>
            <person name="Su Y.Y."/>
            <person name="Zhang Y.Q."/>
            <person name="Chen L.J."/>
            <person name="Yin Y."/>
            <person name="Lin M."/>
            <person name="Huang H."/>
            <person name="Deng H."/>
            <person name="Wang Z.W."/>
            <person name="Zhu S.L."/>
            <person name="Zhao X."/>
            <person name="Deng C."/>
            <person name="Niu S.C."/>
            <person name="Huang J."/>
            <person name="Wang M."/>
            <person name="Liu G.H."/>
            <person name="Yang H.J."/>
            <person name="Xiao X.J."/>
            <person name="Hsiao Y.Y."/>
            <person name="Wu W.L."/>
            <person name="Chen Y.Y."/>
            <person name="Mitsuda N."/>
            <person name="Ohme-Takagi M."/>
            <person name="Luo Y.B."/>
            <person name="Van de Peer Y."/>
            <person name="Liu Z.J."/>
        </authorList>
    </citation>
    <scope>NUCLEOTIDE SEQUENCE [LARGE SCALE GENOMIC DNA]</scope>
    <source>
        <tissue evidence="8">The whole plant</tissue>
    </source>
</reference>
<dbReference type="CDD" id="cd17416">
    <property type="entry name" value="MFS_NPF1_2"/>
    <property type="match status" value="1"/>
</dbReference>
<evidence type="ECO:0000256" key="1">
    <source>
        <dbReference type="ARBA" id="ARBA00004141"/>
    </source>
</evidence>
<keyword evidence="5 7" id="KW-0472">Membrane</keyword>
<dbReference type="AlphaFoldDB" id="A0A2I0WP52"/>
<dbReference type="SUPFAM" id="SSF103473">
    <property type="entry name" value="MFS general substrate transporter"/>
    <property type="match status" value="1"/>
</dbReference>
<keyword evidence="4 7" id="KW-1133">Transmembrane helix</keyword>
<feature type="compositionally biased region" description="Pro residues" evidence="6">
    <location>
        <begin position="16"/>
        <end position="27"/>
    </location>
</feature>
<feature type="transmembrane region" description="Helical" evidence="7">
    <location>
        <begin position="235"/>
        <end position="255"/>
    </location>
</feature>
<gene>
    <name evidence="8" type="primary">NRT1.7</name>
    <name evidence="8" type="ORF">MA16_Dca023354</name>
</gene>
<dbReference type="EMBL" id="KZ502510">
    <property type="protein sequence ID" value="PKU77426.1"/>
    <property type="molecule type" value="Genomic_DNA"/>
</dbReference>
<evidence type="ECO:0000256" key="4">
    <source>
        <dbReference type="ARBA" id="ARBA00022989"/>
    </source>
</evidence>
<comment type="similarity">
    <text evidence="2">Belongs to the major facilitator superfamily. Proton-dependent oligopeptide transporter (POT/PTR) (TC 2.A.17) family.</text>
</comment>
<feature type="transmembrane region" description="Helical" evidence="7">
    <location>
        <begin position="389"/>
        <end position="412"/>
    </location>
</feature>
<dbReference type="GO" id="GO:0016020">
    <property type="term" value="C:membrane"/>
    <property type="evidence" value="ECO:0007669"/>
    <property type="project" value="UniProtKB-SubCell"/>
</dbReference>
<comment type="subcellular location">
    <subcellularLocation>
        <location evidence="1">Membrane</location>
        <topology evidence="1">Multi-pass membrane protein</topology>
    </subcellularLocation>
</comment>
<dbReference type="Proteomes" id="UP000233837">
    <property type="component" value="Unassembled WGS sequence"/>
</dbReference>
<keyword evidence="9" id="KW-1185">Reference proteome</keyword>
<dbReference type="GO" id="GO:0022857">
    <property type="term" value="F:transmembrane transporter activity"/>
    <property type="evidence" value="ECO:0007669"/>
    <property type="project" value="InterPro"/>
</dbReference>
<feature type="transmembrane region" description="Helical" evidence="7">
    <location>
        <begin position="544"/>
        <end position="567"/>
    </location>
</feature>
<name>A0A2I0WP52_9ASPA</name>
<organism evidence="8 9">
    <name type="scientific">Dendrobium catenatum</name>
    <dbReference type="NCBI Taxonomy" id="906689"/>
    <lineage>
        <taxon>Eukaryota</taxon>
        <taxon>Viridiplantae</taxon>
        <taxon>Streptophyta</taxon>
        <taxon>Embryophyta</taxon>
        <taxon>Tracheophyta</taxon>
        <taxon>Spermatophyta</taxon>
        <taxon>Magnoliopsida</taxon>
        <taxon>Liliopsida</taxon>
        <taxon>Asparagales</taxon>
        <taxon>Orchidaceae</taxon>
        <taxon>Epidendroideae</taxon>
        <taxon>Malaxideae</taxon>
        <taxon>Dendrobiinae</taxon>
        <taxon>Dendrobium</taxon>
    </lineage>
</organism>
<reference evidence="8 9" key="2">
    <citation type="journal article" date="2017" name="Nature">
        <title>The Apostasia genome and the evolution of orchids.</title>
        <authorList>
            <person name="Zhang G.Q."/>
            <person name="Liu K.W."/>
            <person name="Li Z."/>
            <person name="Lohaus R."/>
            <person name="Hsiao Y.Y."/>
            <person name="Niu S.C."/>
            <person name="Wang J.Y."/>
            <person name="Lin Y.C."/>
            <person name="Xu Q."/>
            <person name="Chen L.J."/>
            <person name="Yoshida K."/>
            <person name="Fujiwara S."/>
            <person name="Wang Z.W."/>
            <person name="Zhang Y.Q."/>
            <person name="Mitsuda N."/>
            <person name="Wang M."/>
            <person name="Liu G.H."/>
            <person name="Pecoraro L."/>
            <person name="Huang H.X."/>
            <person name="Xiao X.J."/>
            <person name="Lin M."/>
            <person name="Wu X.Y."/>
            <person name="Wu W.L."/>
            <person name="Chen Y.Y."/>
            <person name="Chang S.B."/>
            <person name="Sakamoto S."/>
            <person name="Ohme-Takagi M."/>
            <person name="Yagi M."/>
            <person name="Zeng S.J."/>
            <person name="Shen C.Y."/>
            <person name="Yeh C.M."/>
            <person name="Luo Y.B."/>
            <person name="Tsai W.C."/>
            <person name="Van de Peer Y."/>
            <person name="Liu Z.J."/>
        </authorList>
    </citation>
    <scope>NUCLEOTIDE SEQUENCE [LARGE SCALE GENOMIC DNA]</scope>
    <source>
        <tissue evidence="8">The whole plant</tissue>
    </source>
</reference>
<accession>A0A2I0WP52</accession>
<evidence type="ECO:0000256" key="2">
    <source>
        <dbReference type="ARBA" id="ARBA00005982"/>
    </source>
</evidence>
<dbReference type="InterPro" id="IPR036259">
    <property type="entry name" value="MFS_trans_sf"/>
</dbReference>
<dbReference type="PANTHER" id="PTHR11654">
    <property type="entry name" value="OLIGOPEPTIDE TRANSPORTER-RELATED"/>
    <property type="match status" value="1"/>
</dbReference>
<evidence type="ECO:0000313" key="9">
    <source>
        <dbReference type="Proteomes" id="UP000233837"/>
    </source>
</evidence>
<dbReference type="OrthoDB" id="8904098at2759"/>
<evidence type="ECO:0000256" key="7">
    <source>
        <dbReference type="SAM" id="Phobius"/>
    </source>
</evidence>